<dbReference type="Proteomes" id="UP000287756">
    <property type="component" value="Chromosome"/>
</dbReference>
<dbReference type="KEGG" id="hli:HLI_09075"/>
<dbReference type="CDD" id="cd00118">
    <property type="entry name" value="LysM"/>
    <property type="match status" value="1"/>
</dbReference>
<dbReference type="InterPro" id="IPR052196">
    <property type="entry name" value="Bact_Kbp"/>
</dbReference>
<sequence length="207" mass="23557">MDFYLLSSEFGDFHFPVNPQTVDIIREKMIETIDINDVGEVDIPTGERVPTVAFSSFFPLHSDSYCQYQDIPDPHDAFEKLEKVRESGKPIRLLITESPINDMYRIASISPQIRGGEPGDLYFDIEFRAYKEIKIRKSTKSEKPKSRPSKPKPKVYVVVKGDNLWDIAKSELGSGSKWPSIYKIPENKSTIGSNPDLIYPGQKLVMP</sequence>
<dbReference type="RefSeq" id="WP_128524660.1">
    <property type="nucleotide sequence ID" value="NZ_CP026118.1"/>
</dbReference>
<dbReference type="PANTHER" id="PTHR34700">
    <property type="entry name" value="POTASSIUM BINDING PROTEIN KBP"/>
    <property type="match status" value="1"/>
</dbReference>
<evidence type="ECO:0000313" key="3">
    <source>
        <dbReference type="Proteomes" id="UP000287756"/>
    </source>
</evidence>
<name>A0A410MCH0_9BACI</name>
<dbReference type="OrthoDB" id="9800780at2"/>
<dbReference type="PANTHER" id="PTHR34700:SF4">
    <property type="entry name" value="PHAGE-LIKE ELEMENT PBSX PROTEIN XKDP"/>
    <property type="match status" value="1"/>
</dbReference>
<evidence type="ECO:0000313" key="2">
    <source>
        <dbReference type="EMBL" id="QAS52373.1"/>
    </source>
</evidence>
<dbReference type="PROSITE" id="PS51782">
    <property type="entry name" value="LYSM"/>
    <property type="match status" value="1"/>
</dbReference>
<dbReference type="EMBL" id="CP026118">
    <property type="protein sequence ID" value="QAS52373.1"/>
    <property type="molecule type" value="Genomic_DNA"/>
</dbReference>
<gene>
    <name evidence="2" type="ORF">HLI_09075</name>
</gene>
<dbReference type="InterPro" id="IPR018392">
    <property type="entry name" value="LysM"/>
</dbReference>
<evidence type="ECO:0000259" key="1">
    <source>
        <dbReference type="PROSITE" id="PS51782"/>
    </source>
</evidence>
<protein>
    <submittedName>
        <fullName evidence="2">Terminase</fullName>
    </submittedName>
</protein>
<dbReference type="AlphaFoldDB" id="A0A410MCH0"/>
<reference evidence="2 3" key="1">
    <citation type="submission" date="2018-01" db="EMBL/GenBank/DDBJ databases">
        <title>The whole genome sequencing and assembly of Halobacillus litoralis ERB031 strain.</title>
        <authorList>
            <person name="Lee S.-J."/>
            <person name="Park M.-K."/>
            <person name="Kim J.-Y."/>
            <person name="Lee Y.-J."/>
            <person name="Yi H."/>
            <person name="Bahn Y.-S."/>
            <person name="Kim J.F."/>
            <person name="Lee D.-W."/>
        </authorList>
    </citation>
    <scope>NUCLEOTIDE SEQUENCE [LARGE SCALE GENOMIC DNA]</scope>
    <source>
        <strain evidence="2 3">ERB 031</strain>
    </source>
</reference>
<organism evidence="2 3">
    <name type="scientific">Halobacillus litoralis</name>
    <dbReference type="NCBI Taxonomy" id="45668"/>
    <lineage>
        <taxon>Bacteria</taxon>
        <taxon>Bacillati</taxon>
        <taxon>Bacillota</taxon>
        <taxon>Bacilli</taxon>
        <taxon>Bacillales</taxon>
        <taxon>Bacillaceae</taxon>
        <taxon>Halobacillus</taxon>
    </lineage>
</organism>
<proteinExistence type="predicted"/>
<accession>A0A410MCH0</accession>
<dbReference type="InterPro" id="IPR036779">
    <property type="entry name" value="LysM_dom_sf"/>
</dbReference>
<dbReference type="SMART" id="SM00257">
    <property type="entry name" value="LysM"/>
    <property type="match status" value="1"/>
</dbReference>
<dbReference type="Pfam" id="PF01476">
    <property type="entry name" value="LysM"/>
    <property type="match status" value="1"/>
</dbReference>
<feature type="domain" description="LysM" evidence="1">
    <location>
        <begin position="154"/>
        <end position="206"/>
    </location>
</feature>
<dbReference type="Gene3D" id="3.10.350.10">
    <property type="entry name" value="LysM domain"/>
    <property type="match status" value="1"/>
</dbReference>